<dbReference type="AlphaFoldDB" id="A0A914YDR4"/>
<evidence type="ECO:0000256" key="8">
    <source>
        <dbReference type="ARBA" id="ARBA00023170"/>
    </source>
</evidence>
<evidence type="ECO:0000256" key="6">
    <source>
        <dbReference type="ARBA" id="ARBA00023125"/>
    </source>
</evidence>
<keyword evidence="3" id="KW-0863">Zinc-finger</keyword>
<evidence type="ECO:0000256" key="5">
    <source>
        <dbReference type="ARBA" id="ARBA00023015"/>
    </source>
</evidence>
<keyword evidence="7" id="KW-0804">Transcription</keyword>
<dbReference type="GO" id="GO:0003700">
    <property type="term" value="F:DNA-binding transcription factor activity"/>
    <property type="evidence" value="ECO:0007669"/>
    <property type="project" value="InterPro"/>
</dbReference>
<feature type="domain" description="Nuclear receptor" evidence="10">
    <location>
        <begin position="5"/>
        <end position="79"/>
    </location>
</feature>
<evidence type="ECO:0000256" key="9">
    <source>
        <dbReference type="ARBA" id="ARBA00023242"/>
    </source>
</evidence>
<keyword evidence="11" id="KW-1185">Reference proteome</keyword>
<dbReference type="Proteomes" id="UP000887577">
    <property type="component" value="Unplaced"/>
</dbReference>
<keyword evidence="2" id="KW-0479">Metal-binding</keyword>
<dbReference type="PANTHER" id="PTHR45886">
    <property type="entry name" value="NUCLEAR HORMONE RECEPTOR FAMILY-RELATED-RELATED"/>
    <property type="match status" value="1"/>
</dbReference>
<evidence type="ECO:0000256" key="4">
    <source>
        <dbReference type="ARBA" id="ARBA00022833"/>
    </source>
</evidence>
<evidence type="ECO:0000313" key="12">
    <source>
        <dbReference type="WBParaSite" id="PSU_v2.g17571.t1"/>
    </source>
</evidence>
<dbReference type="GO" id="GO:0043565">
    <property type="term" value="F:sequence-specific DNA binding"/>
    <property type="evidence" value="ECO:0007669"/>
    <property type="project" value="InterPro"/>
</dbReference>
<reference evidence="12" key="1">
    <citation type="submission" date="2022-11" db="UniProtKB">
        <authorList>
            <consortium name="WormBaseParasite"/>
        </authorList>
    </citation>
    <scope>IDENTIFICATION</scope>
</reference>
<protein>
    <submittedName>
        <fullName evidence="12">Nuclear receptor domain-containing protein</fullName>
    </submittedName>
</protein>
<name>A0A914YDR4_9BILA</name>
<evidence type="ECO:0000256" key="7">
    <source>
        <dbReference type="ARBA" id="ARBA00023163"/>
    </source>
</evidence>
<evidence type="ECO:0000256" key="3">
    <source>
        <dbReference type="ARBA" id="ARBA00022771"/>
    </source>
</evidence>
<dbReference type="Gene3D" id="3.30.50.10">
    <property type="entry name" value="Erythroid Transcription Factor GATA-1, subunit A"/>
    <property type="match status" value="1"/>
</dbReference>
<evidence type="ECO:0000313" key="11">
    <source>
        <dbReference type="Proteomes" id="UP000887577"/>
    </source>
</evidence>
<dbReference type="SUPFAM" id="SSF57716">
    <property type="entry name" value="Glucocorticoid receptor-like (DNA-binding domain)"/>
    <property type="match status" value="1"/>
</dbReference>
<dbReference type="InterPro" id="IPR013088">
    <property type="entry name" value="Znf_NHR/GATA"/>
</dbReference>
<keyword evidence="8" id="KW-0675">Receptor</keyword>
<keyword evidence="9" id="KW-0539">Nucleus</keyword>
<dbReference type="GO" id="GO:0008270">
    <property type="term" value="F:zinc ion binding"/>
    <property type="evidence" value="ECO:0007669"/>
    <property type="project" value="UniProtKB-KW"/>
</dbReference>
<accession>A0A914YDR4</accession>
<keyword evidence="5" id="KW-0805">Transcription regulation</keyword>
<keyword evidence="4" id="KW-0862">Zinc</keyword>
<proteinExistence type="inferred from homology"/>
<dbReference type="PANTHER" id="PTHR45886:SF18">
    <property type="entry name" value="NR LBD DOMAIN-CONTAINING PROTEIN-RELATED"/>
    <property type="match status" value="1"/>
</dbReference>
<sequence>MCIKEKTCKICTRDVIDDGDKFCDDCIDFFINYFDNTEFQKCTKSNQCLNVPSLEILNCEQCRVKKCLRSGMNYNELMGPPVFIPEVPPPTQSVPFDKNAFINSLLDSLKELNKKNSLKHLRSHFNSATFFKKQTHLINIFLL</sequence>
<evidence type="ECO:0000256" key="1">
    <source>
        <dbReference type="ARBA" id="ARBA00005993"/>
    </source>
</evidence>
<dbReference type="SMART" id="SM00399">
    <property type="entry name" value="ZnF_C4"/>
    <property type="match status" value="1"/>
</dbReference>
<dbReference type="PROSITE" id="PS51030">
    <property type="entry name" value="NUCLEAR_REC_DBD_2"/>
    <property type="match status" value="1"/>
</dbReference>
<dbReference type="Pfam" id="PF00105">
    <property type="entry name" value="zf-C4"/>
    <property type="match status" value="1"/>
</dbReference>
<organism evidence="11 12">
    <name type="scientific">Panagrolaimus superbus</name>
    <dbReference type="NCBI Taxonomy" id="310955"/>
    <lineage>
        <taxon>Eukaryota</taxon>
        <taxon>Metazoa</taxon>
        <taxon>Ecdysozoa</taxon>
        <taxon>Nematoda</taxon>
        <taxon>Chromadorea</taxon>
        <taxon>Rhabditida</taxon>
        <taxon>Tylenchina</taxon>
        <taxon>Panagrolaimomorpha</taxon>
        <taxon>Panagrolaimoidea</taxon>
        <taxon>Panagrolaimidae</taxon>
        <taxon>Panagrolaimus</taxon>
    </lineage>
</organism>
<evidence type="ECO:0000256" key="2">
    <source>
        <dbReference type="ARBA" id="ARBA00022723"/>
    </source>
</evidence>
<dbReference type="InterPro" id="IPR001628">
    <property type="entry name" value="Znf_hrmn_rcpt"/>
</dbReference>
<evidence type="ECO:0000259" key="10">
    <source>
        <dbReference type="PROSITE" id="PS51030"/>
    </source>
</evidence>
<keyword evidence="6" id="KW-0238">DNA-binding</keyword>
<dbReference type="WBParaSite" id="PSU_v2.g17571.t1">
    <property type="protein sequence ID" value="PSU_v2.g17571.t1"/>
    <property type="gene ID" value="PSU_v2.g17571"/>
</dbReference>
<comment type="similarity">
    <text evidence="1">Belongs to the nuclear hormone receptor family.</text>
</comment>